<evidence type="ECO:0000313" key="2">
    <source>
        <dbReference type="Proteomes" id="UP001176940"/>
    </source>
</evidence>
<evidence type="ECO:0000313" key="1">
    <source>
        <dbReference type="EMBL" id="CAJ0917021.1"/>
    </source>
</evidence>
<name>A0ABN9KSK2_9NEOB</name>
<dbReference type="Proteomes" id="UP001176940">
    <property type="component" value="Unassembled WGS sequence"/>
</dbReference>
<keyword evidence="2" id="KW-1185">Reference proteome</keyword>
<protein>
    <submittedName>
        <fullName evidence="1">Uncharacterized protein</fullName>
    </submittedName>
</protein>
<gene>
    <name evidence="1" type="ORF">RIMI_LOCUS405287</name>
</gene>
<sequence length="134" mass="14693">MVRGGGCGRGIYLSGHGTLHEELFAEAIWQNKEIRGITASVRNDVSSSAHSTWMTSPSSAPTVAQSTPLSRCFLESGFGKEGAALMSWQECLVKVKQCIGLWNLRRLTCEGKVLVLRNEILPVLQYTAQAWPPM</sequence>
<reference evidence="1" key="1">
    <citation type="submission" date="2023-07" db="EMBL/GenBank/DDBJ databases">
        <authorList>
            <person name="Stuckert A."/>
        </authorList>
    </citation>
    <scope>NUCLEOTIDE SEQUENCE</scope>
</reference>
<organism evidence="1 2">
    <name type="scientific">Ranitomeya imitator</name>
    <name type="common">mimic poison frog</name>
    <dbReference type="NCBI Taxonomy" id="111125"/>
    <lineage>
        <taxon>Eukaryota</taxon>
        <taxon>Metazoa</taxon>
        <taxon>Chordata</taxon>
        <taxon>Craniata</taxon>
        <taxon>Vertebrata</taxon>
        <taxon>Euteleostomi</taxon>
        <taxon>Amphibia</taxon>
        <taxon>Batrachia</taxon>
        <taxon>Anura</taxon>
        <taxon>Neobatrachia</taxon>
        <taxon>Hyloidea</taxon>
        <taxon>Dendrobatidae</taxon>
        <taxon>Dendrobatinae</taxon>
        <taxon>Ranitomeya</taxon>
    </lineage>
</organism>
<comment type="caution">
    <text evidence="1">The sequence shown here is derived from an EMBL/GenBank/DDBJ whole genome shotgun (WGS) entry which is preliminary data.</text>
</comment>
<dbReference type="EMBL" id="CAUEEQ010000466">
    <property type="protein sequence ID" value="CAJ0917021.1"/>
    <property type="molecule type" value="Genomic_DNA"/>
</dbReference>
<proteinExistence type="predicted"/>
<accession>A0ABN9KSK2</accession>